<gene>
    <name evidence="2" type="ORF">H3H45_07340</name>
</gene>
<evidence type="ECO:0008006" key="4">
    <source>
        <dbReference type="Google" id="ProtNLM"/>
    </source>
</evidence>
<feature type="compositionally biased region" description="Polar residues" evidence="1">
    <location>
        <begin position="131"/>
        <end position="141"/>
    </location>
</feature>
<organism evidence="2 3">
    <name type="scientific">Aquipseudomonas guryensis</name>
    <dbReference type="NCBI Taxonomy" id="2759165"/>
    <lineage>
        <taxon>Bacteria</taxon>
        <taxon>Pseudomonadati</taxon>
        <taxon>Pseudomonadota</taxon>
        <taxon>Gammaproteobacteria</taxon>
        <taxon>Pseudomonadales</taxon>
        <taxon>Pseudomonadaceae</taxon>
        <taxon>Aquipseudomonas</taxon>
    </lineage>
</organism>
<accession>A0A7W4DAL4</accession>
<dbReference type="RefSeq" id="WP_182833040.1">
    <property type="nucleotide sequence ID" value="NZ_JACJFN010000001.1"/>
</dbReference>
<evidence type="ECO:0000256" key="1">
    <source>
        <dbReference type="SAM" id="MobiDB-lite"/>
    </source>
</evidence>
<comment type="caution">
    <text evidence="2">The sequence shown here is derived from an EMBL/GenBank/DDBJ whole genome shotgun (WGS) entry which is preliminary data.</text>
</comment>
<protein>
    <recommendedName>
        <fullName evidence="4">Helix-turn-helix domain-containing protein</fullName>
    </recommendedName>
</protein>
<feature type="compositionally biased region" description="Low complexity" evidence="1">
    <location>
        <begin position="115"/>
        <end position="128"/>
    </location>
</feature>
<sequence>MSDTVIIKRKVRRDFTTLPNDLIRDSRISWGALGLLVYILSLPDDFRLRLCHLAKQKSCGRDATRARAKELENAGYLLITRERGTHGRFSSTLWEVSDTPTLPAPTQPRSGFPYVVEPETENPNTVPPSSEDPTLLSTDTKQVLREKRTTTTKPFEGVQSPAHAVLEYPVGISASDRPAVDKALSAIPIEDAQALLDELAGALSQGGVIRTTPIRWLFGLLKRYEKGQFCPTHKQPAKDRQKRDQVAVPARPMAANEVAMAHLKGLKAGLGRSLTQ</sequence>
<dbReference type="Proteomes" id="UP000581189">
    <property type="component" value="Unassembled WGS sequence"/>
</dbReference>
<dbReference type="EMBL" id="JACJFN010000001">
    <property type="protein sequence ID" value="MBB1519051.1"/>
    <property type="molecule type" value="Genomic_DNA"/>
</dbReference>
<feature type="region of interest" description="Disordered" evidence="1">
    <location>
        <begin position="98"/>
        <end position="155"/>
    </location>
</feature>
<name>A0A7W4DAL4_9GAMM</name>
<proteinExistence type="predicted"/>
<evidence type="ECO:0000313" key="3">
    <source>
        <dbReference type="Proteomes" id="UP000581189"/>
    </source>
</evidence>
<reference evidence="2 3" key="1">
    <citation type="submission" date="2020-08" db="EMBL/GenBank/DDBJ databases">
        <authorList>
            <person name="Kim C.M."/>
        </authorList>
    </citation>
    <scope>NUCLEOTIDE SEQUENCE [LARGE SCALE GENOMIC DNA]</scope>
    <source>
        <strain evidence="2 3">SR9</strain>
    </source>
</reference>
<dbReference type="AlphaFoldDB" id="A0A7W4DAL4"/>
<evidence type="ECO:0000313" key="2">
    <source>
        <dbReference type="EMBL" id="MBB1519051.1"/>
    </source>
</evidence>
<keyword evidence="3" id="KW-1185">Reference proteome</keyword>